<feature type="region of interest" description="Disordered" evidence="1">
    <location>
        <begin position="1"/>
        <end position="129"/>
    </location>
</feature>
<gene>
    <name evidence="3" type="ORF">SELMODRAFT_420684</name>
    <name evidence="2" type="ORF">SELMODRAFT_421982</name>
</gene>
<dbReference type="Proteomes" id="UP000001514">
    <property type="component" value="Unassembled WGS sequence"/>
</dbReference>
<evidence type="ECO:0000313" key="2">
    <source>
        <dbReference type="EMBL" id="EFJ16431.1"/>
    </source>
</evidence>
<dbReference type="Gramene" id="EFJ16431">
    <property type="protein sequence ID" value="EFJ16431"/>
    <property type="gene ID" value="SELMODRAFT_421982"/>
</dbReference>
<keyword evidence="4" id="KW-1185">Reference proteome</keyword>
<dbReference type="AlphaFoldDB" id="D8SCS9"/>
<dbReference type="Gramene" id="EFJ17906">
    <property type="protein sequence ID" value="EFJ17906"/>
    <property type="gene ID" value="SELMODRAFT_420684"/>
</dbReference>
<evidence type="ECO:0000313" key="3">
    <source>
        <dbReference type="EMBL" id="EFJ17906.1"/>
    </source>
</evidence>
<feature type="compositionally biased region" description="Basic and acidic residues" evidence="1">
    <location>
        <begin position="51"/>
        <end position="71"/>
    </location>
</feature>
<feature type="compositionally biased region" description="Basic and acidic residues" evidence="1">
    <location>
        <begin position="101"/>
        <end position="114"/>
    </location>
</feature>
<dbReference type="EMBL" id="GL377619">
    <property type="protein sequence ID" value="EFJ16431.1"/>
    <property type="molecule type" value="Genomic_DNA"/>
</dbReference>
<accession>D8SCS9</accession>
<feature type="compositionally biased region" description="Basic and acidic residues" evidence="1">
    <location>
        <begin position="30"/>
        <end position="41"/>
    </location>
</feature>
<sequence>MSSGERIGDLNSSEELSEVGTPLDAAQQALKEKYEQAEKAKSGSAGDDEGEGRSGLDDAKAMLKDEFEGAKKGLSGKHHASQPNEVAREHDEAAGGLVRSAQEKLGSDEQRAPDESLGQIDQAKRQIAR</sequence>
<name>D8SCS9_SELML</name>
<reference evidence="3 4" key="1">
    <citation type="journal article" date="2011" name="Science">
        <title>The Selaginella genome identifies genetic changes associated with the evolution of vascular plants.</title>
        <authorList>
            <person name="Banks J.A."/>
            <person name="Nishiyama T."/>
            <person name="Hasebe M."/>
            <person name="Bowman J.L."/>
            <person name="Gribskov M."/>
            <person name="dePamphilis C."/>
            <person name="Albert V.A."/>
            <person name="Aono N."/>
            <person name="Aoyama T."/>
            <person name="Ambrose B.A."/>
            <person name="Ashton N.W."/>
            <person name="Axtell M.J."/>
            <person name="Barker E."/>
            <person name="Barker M.S."/>
            <person name="Bennetzen J.L."/>
            <person name="Bonawitz N.D."/>
            <person name="Chapple C."/>
            <person name="Cheng C."/>
            <person name="Correa L.G."/>
            <person name="Dacre M."/>
            <person name="DeBarry J."/>
            <person name="Dreyer I."/>
            <person name="Elias M."/>
            <person name="Engstrom E.M."/>
            <person name="Estelle M."/>
            <person name="Feng L."/>
            <person name="Finet C."/>
            <person name="Floyd S.K."/>
            <person name="Frommer W.B."/>
            <person name="Fujita T."/>
            <person name="Gramzow L."/>
            <person name="Gutensohn M."/>
            <person name="Harholt J."/>
            <person name="Hattori M."/>
            <person name="Heyl A."/>
            <person name="Hirai T."/>
            <person name="Hiwatashi Y."/>
            <person name="Ishikawa M."/>
            <person name="Iwata M."/>
            <person name="Karol K.G."/>
            <person name="Koehler B."/>
            <person name="Kolukisaoglu U."/>
            <person name="Kubo M."/>
            <person name="Kurata T."/>
            <person name="Lalonde S."/>
            <person name="Li K."/>
            <person name="Li Y."/>
            <person name="Litt A."/>
            <person name="Lyons E."/>
            <person name="Manning G."/>
            <person name="Maruyama T."/>
            <person name="Michael T.P."/>
            <person name="Mikami K."/>
            <person name="Miyazaki S."/>
            <person name="Morinaga S."/>
            <person name="Murata T."/>
            <person name="Mueller-Roeber B."/>
            <person name="Nelson D.R."/>
            <person name="Obara M."/>
            <person name="Oguri Y."/>
            <person name="Olmstead R.G."/>
            <person name="Onodera N."/>
            <person name="Petersen B.L."/>
            <person name="Pils B."/>
            <person name="Prigge M."/>
            <person name="Rensing S.A."/>
            <person name="Riano-Pachon D.M."/>
            <person name="Roberts A.W."/>
            <person name="Sato Y."/>
            <person name="Scheller H.V."/>
            <person name="Schulz B."/>
            <person name="Schulz C."/>
            <person name="Shakirov E.V."/>
            <person name="Shibagaki N."/>
            <person name="Shinohara N."/>
            <person name="Shippen D.E."/>
            <person name="Soerensen I."/>
            <person name="Sotooka R."/>
            <person name="Sugimoto N."/>
            <person name="Sugita M."/>
            <person name="Sumikawa N."/>
            <person name="Tanurdzic M."/>
            <person name="Theissen G."/>
            <person name="Ulvskov P."/>
            <person name="Wakazuki S."/>
            <person name="Weng J.K."/>
            <person name="Willats W.W."/>
            <person name="Wipf D."/>
            <person name="Wolf P.G."/>
            <person name="Yang L."/>
            <person name="Zimmer A.D."/>
            <person name="Zhu Q."/>
            <person name="Mitros T."/>
            <person name="Hellsten U."/>
            <person name="Loque D."/>
            <person name="Otillar R."/>
            <person name="Salamov A."/>
            <person name="Schmutz J."/>
            <person name="Shapiro H."/>
            <person name="Lindquist E."/>
            <person name="Lucas S."/>
            <person name="Rokhsar D."/>
            <person name="Grigoriev I.V."/>
        </authorList>
    </citation>
    <scope>NUCLEOTIDE SEQUENCE [LARGE SCALE GENOMIC DNA]</scope>
</reference>
<protein>
    <submittedName>
        <fullName evidence="3">Uncharacterized protein</fullName>
    </submittedName>
</protein>
<dbReference type="EMBL" id="GL377612">
    <property type="protein sequence ID" value="EFJ17906.1"/>
    <property type="molecule type" value="Genomic_DNA"/>
</dbReference>
<evidence type="ECO:0000313" key="4">
    <source>
        <dbReference type="Proteomes" id="UP000001514"/>
    </source>
</evidence>
<organism evidence="4">
    <name type="scientific">Selaginella moellendorffii</name>
    <name type="common">Spikemoss</name>
    <dbReference type="NCBI Taxonomy" id="88036"/>
    <lineage>
        <taxon>Eukaryota</taxon>
        <taxon>Viridiplantae</taxon>
        <taxon>Streptophyta</taxon>
        <taxon>Embryophyta</taxon>
        <taxon>Tracheophyta</taxon>
        <taxon>Lycopodiopsida</taxon>
        <taxon>Selaginellales</taxon>
        <taxon>Selaginellaceae</taxon>
        <taxon>Selaginella</taxon>
    </lineage>
</organism>
<proteinExistence type="predicted"/>
<dbReference type="KEGG" id="smo:SELMODRAFT_420684"/>
<dbReference type="InParanoid" id="D8SCS9"/>
<dbReference type="HOGENOM" id="CLU_1952570_0_0_1"/>
<evidence type="ECO:0000256" key="1">
    <source>
        <dbReference type="SAM" id="MobiDB-lite"/>
    </source>
</evidence>
<dbReference type="KEGG" id="smo:SELMODRAFT_421982"/>